<organism evidence="3 4">
    <name type="scientific">Phycicoccus endophyticus</name>
    <dbReference type="NCBI Taxonomy" id="1690220"/>
    <lineage>
        <taxon>Bacteria</taxon>
        <taxon>Bacillati</taxon>
        <taxon>Actinomycetota</taxon>
        <taxon>Actinomycetes</taxon>
        <taxon>Micrococcales</taxon>
        <taxon>Intrasporangiaceae</taxon>
        <taxon>Phycicoccus</taxon>
    </lineage>
</organism>
<dbReference type="PANTHER" id="PTHR42923:SF43">
    <property type="entry name" value="AMINE OXIDASE"/>
    <property type="match status" value="1"/>
</dbReference>
<dbReference type="Pfam" id="PF01593">
    <property type="entry name" value="Amino_oxidase"/>
    <property type="match status" value="1"/>
</dbReference>
<dbReference type="PANTHER" id="PTHR42923">
    <property type="entry name" value="PROTOPORPHYRINOGEN OXIDASE"/>
    <property type="match status" value="1"/>
</dbReference>
<feature type="region of interest" description="Disordered" evidence="1">
    <location>
        <begin position="1"/>
        <end position="48"/>
    </location>
</feature>
<dbReference type="Proteomes" id="UP000515976">
    <property type="component" value="Chromosome"/>
</dbReference>
<reference evidence="3 4" key="1">
    <citation type="submission" date="2020-08" db="EMBL/GenBank/DDBJ databases">
        <title>Genome sequence of Phycicoccus endophyticus JCM 31784T.</title>
        <authorList>
            <person name="Hyun D.-W."/>
            <person name="Bae J.-W."/>
        </authorList>
    </citation>
    <scope>NUCLEOTIDE SEQUENCE [LARGE SCALE GENOMIC DNA]</scope>
    <source>
        <strain evidence="3 4">JCM 31784</strain>
    </source>
</reference>
<evidence type="ECO:0000313" key="3">
    <source>
        <dbReference type="EMBL" id="QNN51079.1"/>
    </source>
</evidence>
<protein>
    <submittedName>
        <fullName evidence="3">FAD-dependent oxidoreductase</fullName>
    </submittedName>
</protein>
<sequence length="553" mass="59290">MAGRGRTHRRRSPGAVSLPRRRPRWRPGADPRAVFHRPPRPAAGPGHHEAAERHVVVVGGGIAGVTAAVGLAERGVRVTLLERDPRLGGRVASWPVTLPDGSSSQMSRGFHAFFRQYYNLRALLRRTDPTLERLRPLPDYPLVRAGGGADSFAGIPRTPPWNLAAFVARSPSFDLAGLRGVDVEQALGLLDVDLPASFTALDGVSAAEVLDRLRFPEAARHLALEVFARSFFADPRAFSGAELVAMFHLYFVGSAEGLLFDVPGEDYDSALWAPLGRYLQRLGVEVRVGREVGAVVESADGGLRVRHAEPGADGDRELAADAVVLALDPPGLRRVVAASPGLGSPGWREQVAAVRSAPPFAVWRLWLDGRVAPQRPAFLGTSGYGPLDNVSVLERFEGHAARWSATHGGSVVELHAYALTEDARPAQVRAELRAALAAVYPETAGMGVLHEEWLLREDCVLVGLEPWASRPGVATPDPRVVLAGDAVRVELPVALMERAATSGWLAADRLLTGWGLPGHGVWSVPLTGRLGPLPGLTRRGLRAVRAARARRGG</sequence>
<feature type="domain" description="Amine oxidase" evidence="2">
    <location>
        <begin position="62"/>
        <end position="511"/>
    </location>
</feature>
<accession>A0A7G9R654</accession>
<dbReference type="InterPro" id="IPR050464">
    <property type="entry name" value="Zeta_carotene_desat/Oxidored"/>
</dbReference>
<evidence type="ECO:0000313" key="4">
    <source>
        <dbReference type="Proteomes" id="UP000515976"/>
    </source>
</evidence>
<evidence type="ECO:0000259" key="2">
    <source>
        <dbReference type="Pfam" id="PF01593"/>
    </source>
</evidence>
<evidence type="ECO:0000256" key="1">
    <source>
        <dbReference type="SAM" id="MobiDB-lite"/>
    </source>
</evidence>
<dbReference type="GO" id="GO:0016491">
    <property type="term" value="F:oxidoreductase activity"/>
    <property type="evidence" value="ECO:0007669"/>
    <property type="project" value="InterPro"/>
</dbReference>
<feature type="compositionally biased region" description="Basic residues" evidence="1">
    <location>
        <begin position="1"/>
        <end position="12"/>
    </location>
</feature>
<proteinExistence type="predicted"/>
<name>A0A7G9R654_9MICO</name>
<dbReference type="Gene3D" id="3.50.50.60">
    <property type="entry name" value="FAD/NAD(P)-binding domain"/>
    <property type="match status" value="1"/>
</dbReference>
<dbReference type="InterPro" id="IPR036188">
    <property type="entry name" value="FAD/NAD-bd_sf"/>
</dbReference>
<dbReference type="AlphaFoldDB" id="A0A7G9R654"/>
<dbReference type="SUPFAM" id="SSF51905">
    <property type="entry name" value="FAD/NAD(P)-binding domain"/>
    <property type="match status" value="1"/>
</dbReference>
<gene>
    <name evidence="3" type="ORF">H9L10_12920</name>
</gene>
<dbReference type="InterPro" id="IPR002937">
    <property type="entry name" value="Amino_oxidase"/>
</dbReference>
<dbReference type="EMBL" id="CP060712">
    <property type="protein sequence ID" value="QNN51079.1"/>
    <property type="molecule type" value="Genomic_DNA"/>
</dbReference>
<keyword evidence="4" id="KW-1185">Reference proteome</keyword>
<dbReference type="KEGG" id="pei:H9L10_12920"/>